<evidence type="ECO:0000256" key="1">
    <source>
        <dbReference type="SAM" id="Phobius"/>
    </source>
</evidence>
<accession>A0AA36DRX1</accession>
<comment type="caution">
    <text evidence="2">The sequence shown here is derived from an EMBL/GenBank/DDBJ whole genome shotgun (WGS) entry which is preliminary data.</text>
</comment>
<dbReference type="AlphaFoldDB" id="A0AA36DRX1"/>
<sequence length="137" mass="15386">MPPPFNFYEPVATTTAATNASIDRVVFQIERLSGQINVLTYEVDGAVAEIAKRGEETISSVSNNFNTDTIKNVERMLHIIQEKTHDWPVTALIVMAITALVLIVITLLFLMVKGGEKLVKKKYKKKTLMQNHDIENI</sequence>
<name>A0AA36DRX1_CYLNA</name>
<evidence type="ECO:0000313" key="3">
    <source>
        <dbReference type="Proteomes" id="UP001176961"/>
    </source>
</evidence>
<reference evidence="2" key="1">
    <citation type="submission" date="2023-07" db="EMBL/GenBank/DDBJ databases">
        <authorList>
            <consortium name="CYATHOMIX"/>
        </authorList>
    </citation>
    <scope>NUCLEOTIDE SEQUENCE</scope>
    <source>
        <strain evidence="2">N/A</strain>
    </source>
</reference>
<protein>
    <submittedName>
        <fullName evidence="2">Uncharacterized protein</fullName>
    </submittedName>
</protein>
<evidence type="ECO:0000313" key="2">
    <source>
        <dbReference type="EMBL" id="CAJ0591568.1"/>
    </source>
</evidence>
<keyword evidence="1" id="KW-0472">Membrane</keyword>
<proteinExistence type="predicted"/>
<keyword evidence="3" id="KW-1185">Reference proteome</keyword>
<organism evidence="2 3">
    <name type="scientific">Cylicocyclus nassatus</name>
    <name type="common">Nematode worm</name>
    <dbReference type="NCBI Taxonomy" id="53992"/>
    <lineage>
        <taxon>Eukaryota</taxon>
        <taxon>Metazoa</taxon>
        <taxon>Ecdysozoa</taxon>
        <taxon>Nematoda</taxon>
        <taxon>Chromadorea</taxon>
        <taxon>Rhabditida</taxon>
        <taxon>Rhabditina</taxon>
        <taxon>Rhabditomorpha</taxon>
        <taxon>Strongyloidea</taxon>
        <taxon>Strongylidae</taxon>
        <taxon>Cylicocyclus</taxon>
    </lineage>
</organism>
<feature type="transmembrane region" description="Helical" evidence="1">
    <location>
        <begin position="91"/>
        <end position="112"/>
    </location>
</feature>
<keyword evidence="1" id="KW-0812">Transmembrane</keyword>
<gene>
    <name evidence="2" type="ORF">CYNAS_LOCUS3551</name>
</gene>
<keyword evidence="1" id="KW-1133">Transmembrane helix</keyword>
<dbReference type="EMBL" id="CATQJL010000001">
    <property type="protein sequence ID" value="CAJ0591568.1"/>
    <property type="molecule type" value="Genomic_DNA"/>
</dbReference>
<dbReference type="Proteomes" id="UP001176961">
    <property type="component" value="Unassembled WGS sequence"/>
</dbReference>